<comment type="caution">
    <text evidence="1">The sequence shown here is derived from an EMBL/GenBank/DDBJ whole genome shotgun (WGS) entry which is preliminary data.</text>
</comment>
<accession>A0ABR9IHK8</accession>
<name>A0ABR9IHK8_9PSEU</name>
<protein>
    <submittedName>
        <fullName evidence="1">Uncharacterized protein</fullName>
    </submittedName>
</protein>
<dbReference type="EMBL" id="JADBEG010000001">
    <property type="protein sequence ID" value="MBE1502665.1"/>
    <property type="molecule type" value="Genomic_DNA"/>
</dbReference>
<gene>
    <name evidence="1" type="ORF">H4696_009765</name>
</gene>
<proteinExistence type="predicted"/>
<evidence type="ECO:0000313" key="1">
    <source>
        <dbReference type="EMBL" id="MBE1502665.1"/>
    </source>
</evidence>
<dbReference type="Proteomes" id="UP000631670">
    <property type="component" value="Unassembled WGS sequence"/>
</dbReference>
<organism evidence="1 2">
    <name type="scientific">Amycolatopsis lexingtonensis</name>
    <dbReference type="NCBI Taxonomy" id="218822"/>
    <lineage>
        <taxon>Bacteria</taxon>
        <taxon>Bacillati</taxon>
        <taxon>Actinomycetota</taxon>
        <taxon>Actinomycetes</taxon>
        <taxon>Pseudonocardiales</taxon>
        <taxon>Pseudonocardiaceae</taxon>
        <taxon>Amycolatopsis</taxon>
    </lineage>
</organism>
<reference evidence="1 2" key="1">
    <citation type="submission" date="2020-10" db="EMBL/GenBank/DDBJ databases">
        <title>Sequencing the genomes of 1000 actinobacteria strains.</title>
        <authorList>
            <person name="Klenk H.-P."/>
        </authorList>
    </citation>
    <scope>NUCLEOTIDE SEQUENCE [LARGE SCALE GENOMIC DNA]</scope>
    <source>
        <strain evidence="1 2">DSM 44653</strain>
    </source>
</reference>
<evidence type="ECO:0000313" key="2">
    <source>
        <dbReference type="Proteomes" id="UP000631670"/>
    </source>
</evidence>
<sequence>MGFLKKAIAAFDASAEWAANRDNTYVVASTKGVNTTAKRTCVGCSKKAKPGLLHCGANRCALASAKVQF</sequence>
<dbReference type="RefSeq" id="WP_086855992.1">
    <property type="nucleotide sequence ID" value="NZ_JADBEG010000001.1"/>
</dbReference>
<keyword evidence="2" id="KW-1185">Reference proteome</keyword>